<evidence type="ECO:0000256" key="1">
    <source>
        <dbReference type="SAM" id="Phobius"/>
    </source>
</evidence>
<organismHost>
    <name type="scientific">Amsacta</name>
    <dbReference type="NCBI Taxonomy" id="340055"/>
</organismHost>
<name>Q9DGS1_AMEPV</name>
<proteinExistence type="predicted"/>
<accession>Q9DGS1</accession>
<keyword evidence="1" id="KW-1133">Transmembrane helix</keyword>
<dbReference type="KEGG" id="vg:1494870"/>
<evidence type="ECO:0000313" key="3">
    <source>
        <dbReference type="Proteomes" id="UP000000872"/>
    </source>
</evidence>
<dbReference type="RefSeq" id="NP_065060.1">
    <property type="nucleotide sequence ID" value="NC_002520.1"/>
</dbReference>
<keyword evidence="1" id="KW-0472">Membrane</keyword>
<sequence>MILINYSESYKSEYSSSFFLLISVFNSVKILRIFSKISLVFCILLTIELSISCTEGIIYY</sequence>
<dbReference type="EMBL" id="AF250284">
    <property type="protein sequence ID" value="AAG02974.1"/>
    <property type="molecule type" value="Genomic_DNA"/>
</dbReference>
<organism evidence="3">
    <name type="scientific">Amsacta moorei entomopoxvirus</name>
    <name type="common">AmEPV</name>
    <dbReference type="NCBI Taxonomy" id="28321"/>
    <lineage>
        <taxon>Viruses</taxon>
        <taxon>Varidnaviria</taxon>
        <taxon>Bamfordvirae</taxon>
        <taxon>Nucleocytoviricota</taxon>
        <taxon>Pokkesviricetes</taxon>
        <taxon>Chitovirales</taxon>
        <taxon>Poxviridae</taxon>
        <taxon>Entomopoxvirinae</taxon>
        <taxon>Betaentomopoxvirus</taxon>
    </lineage>
</organism>
<dbReference type="Proteomes" id="UP000000872">
    <property type="component" value="Segment"/>
</dbReference>
<dbReference type="KEGG" id="vg:1494858"/>
<keyword evidence="3" id="KW-1185">Reference proteome</keyword>
<protein>
    <submittedName>
        <fullName evidence="2">AMVITR02</fullName>
    </submittedName>
</protein>
<dbReference type="EMBL" id="AF250284">
    <property type="protein sequence ID" value="AAG02986.1"/>
    <property type="molecule type" value="Genomic_DNA"/>
</dbReference>
<reference evidence="2 3" key="1">
    <citation type="journal article" date="2000" name="Virology">
        <title>Complete genomic sequence of the Amsacta moorei entomopoxvirus: analysis and comparison with other poxviruses.</title>
        <authorList>
            <person name="Bawden A.L."/>
            <person name="Glassberg K.J."/>
            <person name="Diggans J."/>
            <person name="Shaw R."/>
            <person name="Farmerie W."/>
            <person name="Moyer R.W."/>
        </authorList>
    </citation>
    <scope>NUCLEOTIDE SEQUENCE [LARGE SCALE GENOMIC DNA]</scope>
</reference>
<dbReference type="RefSeq" id="NP_064771.1">
    <property type="nucleotide sequence ID" value="NC_002520.1"/>
</dbReference>
<feature type="transmembrane region" description="Helical" evidence="1">
    <location>
        <begin position="38"/>
        <end position="59"/>
    </location>
</feature>
<gene>
    <name evidence="2" type="primary">AMVITR02</name>
</gene>
<keyword evidence="1" id="KW-0812">Transmembrane</keyword>
<evidence type="ECO:0000313" key="2">
    <source>
        <dbReference type="EMBL" id="AAG02986.1"/>
    </source>
</evidence>